<feature type="region of interest" description="Disordered" evidence="7">
    <location>
        <begin position="336"/>
        <end position="359"/>
    </location>
</feature>
<keyword evidence="4" id="KW-0479">Metal-binding</keyword>
<sequence>MSGKGSVGQRARHWATLCFGLAAATGCFGLNSASAGGCPGNPDALGTSRTLVVDPREHPRIGTMQYAETLPLQDHEVVLTFDDGPIPRHSNEVLEILSAQCVKATFFVVGRMAQEHPQGVRKLRDAGHTIGTHSQNHPLSMNRMSLEQAKQEVDAGIASTAAALGDDKALAPFFRIPGLLRAAAVEEYLASQGIQTWSADFPADDWRHISPAQVYDTAMRRLEAKGKGILLLHDIQQRTAVALPRILQQLKARGYRIVHVVPATAERPATPTEPGQWRLHPITETVATSHWPKVPHFVFANAQMLPAPVLSESDVHDGGLVAPGSSRPRRLARGAVPLPEAAPWPRHWPLQPTSASTDMPVPARDVFQVPESIHAEVKALSALRRHAVAIEPAAPAPDAVAEGGLHRRLDLPAHPSELTSQSRRAEPAAQ</sequence>
<keyword evidence="5" id="KW-0378">Hydrolase</keyword>
<dbReference type="InterPro" id="IPR050248">
    <property type="entry name" value="Polysacc_deacetylase_ArnD"/>
</dbReference>
<feature type="region of interest" description="Disordered" evidence="7">
    <location>
        <begin position="401"/>
        <end position="430"/>
    </location>
</feature>
<dbReference type="OrthoDB" id="276604at2"/>
<dbReference type="SUPFAM" id="SSF88713">
    <property type="entry name" value="Glycoside hydrolase/deacetylase"/>
    <property type="match status" value="1"/>
</dbReference>
<dbReference type="HOGENOM" id="CLU_041251_0_0_5"/>
<comment type="similarity">
    <text evidence="2">Belongs to the polysaccharide deacetylase family.</text>
</comment>
<dbReference type="GO" id="GO:0016810">
    <property type="term" value="F:hydrolase activity, acting on carbon-nitrogen (but not peptide) bonds"/>
    <property type="evidence" value="ECO:0007669"/>
    <property type="project" value="InterPro"/>
</dbReference>
<evidence type="ECO:0000256" key="2">
    <source>
        <dbReference type="ARBA" id="ARBA00010973"/>
    </source>
</evidence>
<dbReference type="InterPro" id="IPR011330">
    <property type="entry name" value="Glyco_hydro/deAcase_b/a-brl"/>
</dbReference>
<dbReference type="AlphaFoldDB" id="Q211Q2"/>
<dbReference type="PROSITE" id="PS51677">
    <property type="entry name" value="NODB"/>
    <property type="match status" value="1"/>
</dbReference>
<dbReference type="CDD" id="cd10917">
    <property type="entry name" value="CE4_NodB_like_6s_7s"/>
    <property type="match status" value="1"/>
</dbReference>
<evidence type="ECO:0000256" key="1">
    <source>
        <dbReference type="ARBA" id="ARBA00003236"/>
    </source>
</evidence>
<dbReference type="Gene3D" id="3.20.20.370">
    <property type="entry name" value="Glycoside hydrolase/deacetylase"/>
    <property type="match status" value="1"/>
</dbReference>
<feature type="domain" description="NodB homology" evidence="8">
    <location>
        <begin position="75"/>
        <end position="258"/>
    </location>
</feature>
<gene>
    <name evidence="9" type="ordered locus">RPC_3342</name>
</gene>
<evidence type="ECO:0000256" key="5">
    <source>
        <dbReference type="ARBA" id="ARBA00022801"/>
    </source>
</evidence>
<dbReference type="PROSITE" id="PS51257">
    <property type="entry name" value="PROKAR_LIPOPROTEIN"/>
    <property type="match status" value="1"/>
</dbReference>
<dbReference type="PANTHER" id="PTHR10587">
    <property type="entry name" value="GLYCOSYL TRANSFERASE-RELATED"/>
    <property type="match status" value="1"/>
</dbReference>
<dbReference type="KEGG" id="rpc:RPC_3342"/>
<dbReference type="EMBL" id="CP000301">
    <property type="protein sequence ID" value="ABD88884.1"/>
    <property type="molecule type" value="Genomic_DNA"/>
</dbReference>
<evidence type="ECO:0000256" key="6">
    <source>
        <dbReference type="ARBA" id="ARBA00032976"/>
    </source>
</evidence>
<evidence type="ECO:0000259" key="8">
    <source>
        <dbReference type="PROSITE" id="PS51677"/>
    </source>
</evidence>
<organism evidence="9">
    <name type="scientific">Rhodopseudomonas palustris (strain BisB18)</name>
    <dbReference type="NCBI Taxonomy" id="316056"/>
    <lineage>
        <taxon>Bacteria</taxon>
        <taxon>Pseudomonadati</taxon>
        <taxon>Pseudomonadota</taxon>
        <taxon>Alphaproteobacteria</taxon>
        <taxon>Hyphomicrobiales</taxon>
        <taxon>Nitrobacteraceae</taxon>
        <taxon>Rhodopseudomonas</taxon>
    </lineage>
</organism>
<dbReference type="PANTHER" id="PTHR10587:SF133">
    <property type="entry name" value="CHITIN DEACETYLASE 1-RELATED"/>
    <property type="match status" value="1"/>
</dbReference>
<name>Q211Q2_RHOPB</name>
<evidence type="ECO:0000256" key="4">
    <source>
        <dbReference type="ARBA" id="ARBA00022723"/>
    </source>
</evidence>
<comment type="function">
    <text evidence="1">Is involved in generating a small heat-stable compound (Nod), an acylated oligomer of N-acetylglucosamine, that stimulates mitosis in various plant protoplasts.</text>
</comment>
<dbReference type="Pfam" id="PF01522">
    <property type="entry name" value="Polysacc_deac_1"/>
    <property type="match status" value="1"/>
</dbReference>
<dbReference type="RefSeq" id="WP_011473772.1">
    <property type="nucleotide sequence ID" value="NC_007925.1"/>
</dbReference>
<dbReference type="GO" id="GO:0016020">
    <property type="term" value="C:membrane"/>
    <property type="evidence" value="ECO:0007669"/>
    <property type="project" value="TreeGrafter"/>
</dbReference>
<dbReference type="GO" id="GO:0046872">
    <property type="term" value="F:metal ion binding"/>
    <property type="evidence" value="ECO:0007669"/>
    <property type="project" value="UniProtKB-KW"/>
</dbReference>
<dbReference type="GO" id="GO:0005975">
    <property type="term" value="P:carbohydrate metabolic process"/>
    <property type="evidence" value="ECO:0007669"/>
    <property type="project" value="InterPro"/>
</dbReference>
<evidence type="ECO:0000313" key="9">
    <source>
        <dbReference type="EMBL" id="ABD88884.1"/>
    </source>
</evidence>
<reference evidence="9" key="1">
    <citation type="submission" date="2006-03" db="EMBL/GenBank/DDBJ databases">
        <title>Complete sequence of Rhodopseudomonas palustris BisB18.</title>
        <authorList>
            <consortium name="US DOE Joint Genome Institute"/>
            <person name="Copeland A."/>
            <person name="Lucas S."/>
            <person name="Lapidus A."/>
            <person name="Barry K."/>
            <person name="Detter J.C."/>
            <person name="Glavina del Rio T."/>
            <person name="Hammon N."/>
            <person name="Israni S."/>
            <person name="Dalin E."/>
            <person name="Tice H."/>
            <person name="Pitluck S."/>
            <person name="Chain P."/>
            <person name="Malfatti S."/>
            <person name="Shin M."/>
            <person name="Vergez L."/>
            <person name="Schmutz J."/>
            <person name="Larimer F."/>
            <person name="Land M."/>
            <person name="Hauser L."/>
            <person name="Pelletier D.A."/>
            <person name="Kyrpides N."/>
            <person name="Anderson I."/>
            <person name="Oda Y."/>
            <person name="Harwood C.S."/>
            <person name="Richardson P."/>
        </authorList>
    </citation>
    <scope>NUCLEOTIDE SEQUENCE [LARGE SCALE GENOMIC DNA]</scope>
    <source>
        <strain evidence="9">BisB18</strain>
    </source>
</reference>
<dbReference type="STRING" id="316056.RPC_3342"/>
<dbReference type="eggNOG" id="COG0726">
    <property type="taxonomic scope" value="Bacteria"/>
</dbReference>
<evidence type="ECO:0000256" key="3">
    <source>
        <dbReference type="ARBA" id="ARBA00020071"/>
    </source>
</evidence>
<proteinExistence type="inferred from homology"/>
<evidence type="ECO:0000256" key="7">
    <source>
        <dbReference type="SAM" id="MobiDB-lite"/>
    </source>
</evidence>
<dbReference type="InterPro" id="IPR002509">
    <property type="entry name" value="NODB_dom"/>
</dbReference>
<accession>Q211Q2</accession>
<protein>
    <recommendedName>
        <fullName evidence="3">Chitooligosaccharide deacetylase</fullName>
    </recommendedName>
    <alternativeName>
        <fullName evidence="6">Nodulation protein B</fullName>
    </alternativeName>
</protein>